<evidence type="ECO:0000313" key="2">
    <source>
        <dbReference type="EMBL" id="MBK4739081.1"/>
    </source>
</evidence>
<gene>
    <name evidence="2" type="ORF">JJB74_31140</name>
</gene>
<evidence type="ECO:0000313" key="3">
    <source>
        <dbReference type="Proteomes" id="UP000622890"/>
    </source>
</evidence>
<dbReference type="Pfam" id="PF13612">
    <property type="entry name" value="DDE_Tnp_1_3"/>
    <property type="match status" value="1"/>
</dbReference>
<organism evidence="2 3">
    <name type="scientific">Noviherbaspirillum pedocola</name>
    <dbReference type="NCBI Taxonomy" id="2801341"/>
    <lineage>
        <taxon>Bacteria</taxon>
        <taxon>Pseudomonadati</taxon>
        <taxon>Pseudomonadota</taxon>
        <taxon>Betaproteobacteria</taxon>
        <taxon>Burkholderiales</taxon>
        <taxon>Oxalobacteraceae</taxon>
        <taxon>Noviherbaspirillum</taxon>
    </lineage>
</organism>
<keyword evidence="3" id="KW-1185">Reference proteome</keyword>
<name>A0A934SYA7_9BURK</name>
<reference evidence="2" key="1">
    <citation type="submission" date="2021-01" db="EMBL/GenBank/DDBJ databases">
        <title>Genome sequence of strain Noviherbaspirillum sp. DKR-6.</title>
        <authorList>
            <person name="Chaudhary D.K."/>
        </authorList>
    </citation>
    <scope>NUCLEOTIDE SEQUENCE</scope>
    <source>
        <strain evidence="2">DKR-6</strain>
    </source>
</reference>
<evidence type="ECO:0000259" key="1">
    <source>
        <dbReference type="Pfam" id="PF13612"/>
    </source>
</evidence>
<sequence>MDSLTELFCLIDDFCQTFEPEWERHLLADGLKKRRRAASLSLSELMTLAVLFHQLRYRHFKSFYLSYAVRFLRADFPGLPSYHRCLELMPRCVVPLSALFAQVKGRCTGITIVDSSPLAVCDNLRISRHRVFIKVAARGKSSTGWFYGLKLHVAINHHGELLSIKVTPGNVDDRKPVAFLCRGLFGKVYADIGYVARWLVDLLRARQLELITKVRKNMKPIQHTPFDQALLKRRSLIETVFDELKNLWSPSFLQG</sequence>
<dbReference type="AlphaFoldDB" id="A0A934SYA7"/>
<dbReference type="Proteomes" id="UP000622890">
    <property type="component" value="Unassembled WGS sequence"/>
</dbReference>
<protein>
    <submittedName>
        <fullName evidence="2">IS982 family transposase</fullName>
    </submittedName>
</protein>
<dbReference type="EMBL" id="JAEPBG010000036">
    <property type="protein sequence ID" value="MBK4739081.1"/>
    <property type="molecule type" value="Genomic_DNA"/>
</dbReference>
<dbReference type="InterPro" id="IPR025668">
    <property type="entry name" value="Tnp_DDE_dom"/>
</dbReference>
<dbReference type="NCBIfam" id="NF033520">
    <property type="entry name" value="transpos_IS982"/>
    <property type="match status" value="1"/>
</dbReference>
<feature type="domain" description="Transposase DDE" evidence="1">
    <location>
        <begin position="104"/>
        <end position="247"/>
    </location>
</feature>
<accession>A0A934SYA7</accession>
<proteinExistence type="predicted"/>
<comment type="caution">
    <text evidence="2">The sequence shown here is derived from an EMBL/GenBank/DDBJ whole genome shotgun (WGS) entry which is preliminary data.</text>
</comment>